<organism evidence="9 10">
    <name type="scientific">Rhodovibrio sodomensis</name>
    <dbReference type="NCBI Taxonomy" id="1088"/>
    <lineage>
        <taxon>Bacteria</taxon>
        <taxon>Pseudomonadati</taxon>
        <taxon>Pseudomonadota</taxon>
        <taxon>Alphaproteobacteria</taxon>
        <taxon>Rhodospirillales</taxon>
        <taxon>Rhodovibrionaceae</taxon>
        <taxon>Rhodovibrio</taxon>
    </lineage>
</organism>
<feature type="transmembrane region" description="Helical" evidence="7">
    <location>
        <begin position="189"/>
        <end position="208"/>
    </location>
</feature>
<feature type="transmembrane region" description="Helical" evidence="7">
    <location>
        <begin position="220"/>
        <end position="239"/>
    </location>
</feature>
<dbReference type="Gene3D" id="1.10.3720.10">
    <property type="entry name" value="MetI-like"/>
    <property type="match status" value="1"/>
</dbReference>
<keyword evidence="4 7" id="KW-0812">Transmembrane</keyword>
<keyword evidence="10" id="KW-1185">Reference proteome</keyword>
<feature type="transmembrane region" description="Helical" evidence="7">
    <location>
        <begin position="245"/>
        <end position="265"/>
    </location>
</feature>
<evidence type="ECO:0000313" key="9">
    <source>
        <dbReference type="EMBL" id="MBK1669666.1"/>
    </source>
</evidence>
<evidence type="ECO:0000256" key="3">
    <source>
        <dbReference type="ARBA" id="ARBA00022475"/>
    </source>
</evidence>
<evidence type="ECO:0000256" key="6">
    <source>
        <dbReference type="ARBA" id="ARBA00023136"/>
    </source>
</evidence>
<evidence type="ECO:0000256" key="1">
    <source>
        <dbReference type="ARBA" id="ARBA00004651"/>
    </source>
</evidence>
<accession>A0ABS1DI35</accession>
<gene>
    <name evidence="9" type="primary">phnE</name>
    <name evidence="9" type="ORF">CKO28_16630</name>
</gene>
<dbReference type="NCBIfam" id="TIGR01097">
    <property type="entry name" value="PhnE"/>
    <property type="match status" value="1"/>
</dbReference>
<dbReference type="InterPro" id="IPR000515">
    <property type="entry name" value="MetI-like"/>
</dbReference>
<evidence type="ECO:0000259" key="8">
    <source>
        <dbReference type="PROSITE" id="PS50928"/>
    </source>
</evidence>
<reference evidence="9 10" key="1">
    <citation type="journal article" date="2020" name="Microorganisms">
        <title>Osmotic Adaptation and Compatible Solute Biosynthesis of Phototrophic Bacteria as Revealed from Genome Analyses.</title>
        <authorList>
            <person name="Imhoff J.F."/>
            <person name="Rahn T."/>
            <person name="Kunzel S."/>
            <person name="Keller A."/>
            <person name="Neulinger S.C."/>
        </authorList>
    </citation>
    <scope>NUCLEOTIDE SEQUENCE [LARGE SCALE GENOMIC DNA]</scope>
    <source>
        <strain evidence="9 10">DSM 9895</strain>
    </source>
</reference>
<name>A0ABS1DI35_9PROT</name>
<feature type="domain" description="ABC transmembrane type-1" evidence="8">
    <location>
        <begin position="79"/>
        <end position="262"/>
    </location>
</feature>
<keyword evidence="3" id="KW-1003">Cell membrane</keyword>
<evidence type="ECO:0000256" key="2">
    <source>
        <dbReference type="ARBA" id="ARBA00022448"/>
    </source>
</evidence>
<evidence type="ECO:0000256" key="5">
    <source>
        <dbReference type="ARBA" id="ARBA00022989"/>
    </source>
</evidence>
<feature type="transmembrane region" description="Helical" evidence="7">
    <location>
        <begin position="83"/>
        <end position="105"/>
    </location>
</feature>
<comment type="subcellular location">
    <subcellularLocation>
        <location evidence="1 7">Cell membrane</location>
        <topology evidence="1 7">Multi-pass membrane protein</topology>
    </subcellularLocation>
</comment>
<dbReference type="Pfam" id="PF00528">
    <property type="entry name" value="BPD_transp_1"/>
    <property type="match status" value="1"/>
</dbReference>
<dbReference type="CDD" id="cd06261">
    <property type="entry name" value="TM_PBP2"/>
    <property type="match status" value="1"/>
</dbReference>
<evidence type="ECO:0000313" key="10">
    <source>
        <dbReference type="Proteomes" id="UP001296873"/>
    </source>
</evidence>
<feature type="transmembrane region" description="Helical" evidence="7">
    <location>
        <begin position="131"/>
        <end position="154"/>
    </location>
</feature>
<comment type="caution">
    <text evidence="9">The sequence shown here is derived from an EMBL/GenBank/DDBJ whole genome shotgun (WGS) entry which is preliminary data.</text>
</comment>
<keyword evidence="5 7" id="KW-1133">Transmembrane helix</keyword>
<evidence type="ECO:0000256" key="7">
    <source>
        <dbReference type="RuleBase" id="RU363032"/>
    </source>
</evidence>
<feature type="transmembrane region" description="Helical" evidence="7">
    <location>
        <begin position="26"/>
        <end position="47"/>
    </location>
</feature>
<protein>
    <submittedName>
        <fullName evidence="9">Phosphonate ABC transporter, permease protein PhnE</fullName>
    </submittedName>
</protein>
<dbReference type="SUPFAM" id="SSF161098">
    <property type="entry name" value="MetI-like"/>
    <property type="match status" value="1"/>
</dbReference>
<dbReference type="EMBL" id="NRRL01000056">
    <property type="protein sequence ID" value="MBK1669666.1"/>
    <property type="molecule type" value="Genomic_DNA"/>
</dbReference>
<dbReference type="PANTHER" id="PTHR30043">
    <property type="entry name" value="PHOSPHONATES TRANSPORT SYSTEM PERMEASE PROTEIN"/>
    <property type="match status" value="1"/>
</dbReference>
<keyword evidence="2 7" id="KW-0813">Transport</keyword>
<dbReference type="PROSITE" id="PS50928">
    <property type="entry name" value="ABC_TM1"/>
    <property type="match status" value="1"/>
</dbReference>
<sequence length="270" mass="29336">MADGIYTPTGRRIWRRRSRPETLRRFGLWLIGVMIVVWAITGLNVHWPFVLDAPQQVADLAGRMMPPAWSFTGEIVAPMIETINIATLGTILACVLSIPVALLAAQNTTLNRTTLWIARVIVVTSRSINELVWAIIFAAIFGPGPLAGVIAIGIRSIGFTAKLIAEGIEEIDRGQVEAIAATGASRAKVIAYGILPQIMPTIVGVVTFRWDINIRQSSVIGLVGAGGIGITLNSAMNLFNWPQVTIILIAIFIVVMASEWVSNLLRKQFT</sequence>
<dbReference type="InterPro" id="IPR005769">
    <property type="entry name" value="PhnE/PtxC"/>
</dbReference>
<dbReference type="Proteomes" id="UP001296873">
    <property type="component" value="Unassembled WGS sequence"/>
</dbReference>
<dbReference type="PANTHER" id="PTHR30043:SF1">
    <property type="entry name" value="ABC TRANSPORT SYSTEM PERMEASE PROTEIN P69"/>
    <property type="match status" value="1"/>
</dbReference>
<evidence type="ECO:0000256" key="4">
    <source>
        <dbReference type="ARBA" id="ARBA00022692"/>
    </source>
</evidence>
<comment type="similarity">
    <text evidence="7">Belongs to the binding-protein-dependent transport system permease family.</text>
</comment>
<dbReference type="InterPro" id="IPR035906">
    <property type="entry name" value="MetI-like_sf"/>
</dbReference>
<proteinExistence type="inferred from homology"/>
<keyword evidence="6 7" id="KW-0472">Membrane</keyword>